<dbReference type="SMART" id="SM00387">
    <property type="entry name" value="HATPase_c"/>
    <property type="match status" value="1"/>
</dbReference>
<keyword evidence="12" id="KW-1185">Reference proteome</keyword>
<accession>W9H5Y1</accession>
<feature type="transmembrane region" description="Helical" evidence="9">
    <location>
        <begin position="255"/>
        <end position="272"/>
    </location>
</feature>
<keyword evidence="5" id="KW-0547">Nucleotide-binding</keyword>
<evidence type="ECO:0000256" key="3">
    <source>
        <dbReference type="ARBA" id="ARBA00022553"/>
    </source>
</evidence>
<dbReference type="InterPro" id="IPR033424">
    <property type="entry name" value="MASE4"/>
</dbReference>
<dbReference type="PANTHER" id="PTHR41523:SF8">
    <property type="entry name" value="ETHYLENE RESPONSE SENSOR PROTEIN"/>
    <property type="match status" value="1"/>
</dbReference>
<keyword evidence="9" id="KW-1133">Transmembrane helix</keyword>
<dbReference type="Gene3D" id="3.30.450.20">
    <property type="entry name" value="PAS domain"/>
    <property type="match status" value="1"/>
</dbReference>
<feature type="domain" description="Histidine kinase" evidence="10">
    <location>
        <begin position="327"/>
        <end position="526"/>
    </location>
</feature>
<name>W9H5Y1_9PROT</name>
<reference evidence="11 12" key="1">
    <citation type="submission" date="2013-08" db="EMBL/GenBank/DDBJ databases">
        <title>The genome sequence of Skermanella stibiiresistens.</title>
        <authorList>
            <person name="Zhu W."/>
            <person name="Wang G."/>
        </authorList>
    </citation>
    <scope>NUCLEOTIDE SEQUENCE [LARGE SCALE GENOMIC DNA]</scope>
    <source>
        <strain evidence="11 12">SB22</strain>
    </source>
</reference>
<evidence type="ECO:0000313" key="12">
    <source>
        <dbReference type="Proteomes" id="UP000019486"/>
    </source>
</evidence>
<feature type="coiled-coil region" evidence="8">
    <location>
        <begin position="279"/>
        <end position="327"/>
    </location>
</feature>
<keyword evidence="4" id="KW-0808">Transferase</keyword>
<evidence type="ECO:0000256" key="5">
    <source>
        <dbReference type="ARBA" id="ARBA00022741"/>
    </source>
</evidence>
<evidence type="ECO:0000259" key="10">
    <source>
        <dbReference type="PROSITE" id="PS50109"/>
    </source>
</evidence>
<comment type="catalytic activity">
    <reaction evidence="1">
        <text>ATP + protein L-histidine = ADP + protein N-phospho-L-histidine.</text>
        <dbReference type="EC" id="2.7.13.3"/>
    </reaction>
</comment>
<dbReference type="PROSITE" id="PS50109">
    <property type="entry name" value="HIS_KIN"/>
    <property type="match status" value="1"/>
</dbReference>
<dbReference type="PATRIC" id="fig|1385369.3.peg.1386"/>
<keyword evidence="6" id="KW-0418">Kinase</keyword>
<evidence type="ECO:0000256" key="1">
    <source>
        <dbReference type="ARBA" id="ARBA00000085"/>
    </source>
</evidence>
<keyword evidence="9" id="KW-0812">Transmembrane</keyword>
<dbReference type="AlphaFoldDB" id="W9H5Y1"/>
<dbReference type="InterPro" id="IPR011495">
    <property type="entry name" value="Sig_transdc_His_kin_sub2_dim/P"/>
</dbReference>
<dbReference type="Pfam" id="PF17158">
    <property type="entry name" value="MASE4"/>
    <property type="match status" value="1"/>
</dbReference>
<evidence type="ECO:0000256" key="4">
    <source>
        <dbReference type="ARBA" id="ARBA00022679"/>
    </source>
</evidence>
<protein>
    <recommendedName>
        <fullName evidence="2">histidine kinase</fullName>
        <ecNumber evidence="2">2.7.13.3</ecNumber>
    </recommendedName>
</protein>
<evidence type="ECO:0000256" key="6">
    <source>
        <dbReference type="ARBA" id="ARBA00022777"/>
    </source>
</evidence>
<gene>
    <name evidence="11" type="ORF">N825_27240</name>
</gene>
<keyword evidence="7" id="KW-0067">ATP-binding</keyword>
<evidence type="ECO:0000256" key="2">
    <source>
        <dbReference type="ARBA" id="ARBA00012438"/>
    </source>
</evidence>
<proteinExistence type="predicted"/>
<organism evidence="11 12">
    <name type="scientific">Skermanella stibiiresistens SB22</name>
    <dbReference type="NCBI Taxonomy" id="1385369"/>
    <lineage>
        <taxon>Bacteria</taxon>
        <taxon>Pseudomonadati</taxon>
        <taxon>Pseudomonadota</taxon>
        <taxon>Alphaproteobacteria</taxon>
        <taxon>Rhodospirillales</taxon>
        <taxon>Azospirillaceae</taxon>
        <taxon>Skermanella</taxon>
    </lineage>
</organism>
<feature type="transmembrane region" description="Helical" evidence="9">
    <location>
        <begin position="85"/>
        <end position="107"/>
    </location>
</feature>
<evidence type="ECO:0000256" key="7">
    <source>
        <dbReference type="ARBA" id="ARBA00022840"/>
    </source>
</evidence>
<feature type="transmembrane region" description="Helical" evidence="9">
    <location>
        <begin position="224"/>
        <end position="243"/>
    </location>
</feature>
<evidence type="ECO:0000256" key="8">
    <source>
        <dbReference type="SAM" id="Coils"/>
    </source>
</evidence>
<feature type="transmembrane region" description="Helical" evidence="9">
    <location>
        <begin position="161"/>
        <end position="179"/>
    </location>
</feature>
<dbReference type="EMBL" id="AVFL01000004">
    <property type="protein sequence ID" value="EWY41474.1"/>
    <property type="molecule type" value="Genomic_DNA"/>
</dbReference>
<feature type="transmembrane region" description="Helical" evidence="9">
    <location>
        <begin position="21"/>
        <end position="42"/>
    </location>
</feature>
<dbReference type="SUPFAM" id="SSF55874">
    <property type="entry name" value="ATPase domain of HSP90 chaperone/DNA topoisomerase II/histidine kinase"/>
    <property type="match status" value="1"/>
</dbReference>
<dbReference type="GO" id="GO:0005524">
    <property type="term" value="F:ATP binding"/>
    <property type="evidence" value="ECO:0007669"/>
    <property type="project" value="UniProtKB-KW"/>
</dbReference>
<dbReference type="InterPro" id="IPR036890">
    <property type="entry name" value="HATPase_C_sf"/>
</dbReference>
<keyword evidence="9" id="KW-0472">Membrane</keyword>
<dbReference type="Gene3D" id="3.30.565.10">
    <property type="entry name" value="Histidine kinase-like ATPase, C-terminal domain"/>
    <property type="match status" value="1"/>
</dbReference>
<keyword evidence="8" id="KW-0175">Coiled coil</keyword>
<dbReference type="Pfam" id="PF07568">
    <property type="entry name" value="HisKA_2"/>
    <property type="match status" value="1"/>
</dbReference>
<dbReference type="InterPro" id="IPR003594">
    <property type="entry name" value="HATPase_dom"/>
</dbReference>
<dbReference type="PANTHER" id="PTHR41523">
    <property type="entry name" value="TWO-COMPONENT SYSTEM SENSOR PROTEIN"/>
    <property type="match status" value="1"/>
</dbReference>
<dbReference type="RefSeq" id="WP_051511659.1">
    <property type="nucleotide sequence ID" value="NZ_AVFL01000004.1"/>
</dbReference>
<dbReference type="InterPro" id="IPR005467">
    <property type="entry name" value="His_kinase_dom"/>
</dbReference>
<dbReference type="EC" id="2.7.13.3" evidence="2"/>
<dbReference type="STRING" id="1385369.N825_27240"/>
<evidence type="ECO:0000256" key="9">
    <source>
        <dbReference type="SAM" id="Phobius"/>
    </source>
</evidence>
<comment type="caution">
    <text evidence="11">The sequence shown here is derived from an EMBL/GenBank/DDBJ whole genome shotgun (WGS) entry which is preliminary data.</text>
</comment>
<feature type="transmembrane region" description="Helical" evidence="9">
    <location>
        <begin position="119"/>
        <end position="140"/>
    </location>
</feature>
<keyword evidence="3" id="KW-0597">Phosphoprotein</keyword>
<feature type="transmembrane region" description="Helical" evidence="9">
    <location>
        <begin position="199"/>
        <end position="217"/>
    </location>
</feature>
<sequence>MRHKQPGTFVDESATDGARRIITILSVAYILATLAVLPFAALPGPVIPAVTTTFGAGVLIADLCTGFLLIVHFRAIRSPSLLPLAGAYFFSAAMALLHILTFPGAWIPNEPLIGSAQSVGWLFIFWIVGFPSLVLLAVAIEARSGGRQIAEPHADRAMVSAMVAVLALVGALTVIATAGEAWMPAQLQGNVFASWGNTAQWTSVALSMAAFVALWRNSRGQDALFGWLGLALIAFAAFNALAVSGGARYTIGWDLSRISGFISSCFLLMFFLSQFSRLHRSLAGALARLRHVNENLERRVTERTAELERSNQRLRQALDERSLLLREVYHRVKNNLQVIDSIVAIEASSLRGPPPEDVLRNLRRRINALGLVHQQLMTSSDLATFDIRPFLDELGRDLIASRGGGGGSAKVDVDISVEADALTVDLDFAIPLGLLVTELVLDALRRQDPRDRAGEVRIRLRRSPDAGVTLTVMDNGGAIGPGHGTPHKGGPLGLSVVEALVVQLEGGMAVFHAGGTKVEVRMPLPEIKS</sequence>
<dbReference type="Proteomes" id="UP000019486">
    <property type="component" value="Unassembled WGS sequence"/>
</dbReference>
<dbReference type="GO" id="GO:0004673">
    <property type="term" value="F:protein histidine kinase activity"/>
    <property type="evidence" value="ECO:0007669"/>
    <property type="project" value="UniProtKB-EC"/>
</dbReference>
<evidence type="ECO:0000313" key="11">
    <source>
        <dbReference type="EMBL" id="EWY41474.1"/>
    </source>
</evidence>
<dbReference type="Pfam" id="PF02518">
    <property type="entry name" value="HATPase_c"/>
    <property type="match status" value="1"/>
</dbReference>
<dbReference type="OrthoDB" id="7979512at2"/>
<feature type="transmembrane region" description="Helical" evidence="9">
    <location>
        <begin position="54"/>
        <end position="73"/>
    </location>
</feature>